<dbReference type="EMBL" id="MN739302">
    <property type="protein sequence ID" value="QHS97693.1"/>
    <property type="molecule type" value="Genomic_DNA"/>
</dbReference>
<reference evidence="1" key="1">
    <citation type="journal article" date="2020" name="Nature">
        <title>Giant virus diversity and host interactions through global metagenomics.</title>
        <authorList>
            <person name="Schulz F."/>
            <person name="Roux S."/>
            <person name="Paez-Espino D."/>
            <person name="Jungbluth S."/>
            <person name="Walsh D.A."/>
            <person name="Denef V.J."/>
            <person name="McMahon K.D."/>
            <person name="Konstantinidis K.T."/>
            <person name="Eloe-Fadrosh E.A."/>
            <person name="Kyrpides N.C."/>
            <person name="Woyke T."/>
        </authorList>
    </citation>
    <scope>NUCLEOTIDE SEQUENCE</scope>
    <source>
        <strain evidence="1">GVMAG-M-3300020182-33</strain>
    </source>
</reference>
<dbReference type="AlphaFoldDB" id="A0A6C0C2A3"/>
<protein>
    <submittedName>
        <fullName evidence="1">Uncharacterized protein</fullName>
    </submittedName>
</protein>
<organism evidence="1">
    <name type="scientific">viral metagenome</name>
    <dbReference type="NCBI Taxonomy" id="1070528"/>
    <lineage>
        <taxon>unclassified sequences</taxon>
        <taxon>metagenomes</taxon>
        <taxon>organismal metagenomes</taxon>
    </lineage>
</organism>
<accession>A0A6C0C2A3</accession>
<evidence type="ECO:0000313" key="1">
    <source>
        <dbReference type="EMBL" id="QHS97693.1"/>
    </source>
</evidence>
<proteinExistence type="predicted"/>
<name>A0A6C0C2A3_9ZZZZ</name>
<sequence length="124" mass="14395">MNKAIVFGMFVPWGICDALNTLLSTQRKKQPIDGCFEKKTVRWIRWVDVENKQRKINGQYFINDLKLRAPLRLSACGPDTLHTLQVLIQQFSWGDWHPTHTDPIIHSMNRKCNMAGSTRSRKIS</sequence>